<dbReference type="EMBL" id="KK915766">
    <property type="protein sequence ID" value="KDP20581.1"/>
    <property type="molecule type" value="Genomic_DNA"/>
</dbReference>
<dbReference type="AlphaFoldDB" id="A0A067J9Y6"/>
<keyword evidence="2" id="KW-1185">Reference proteome</keyword>
<accession>A0A067J9Y6</accession>
<name>A0A067J9Y6_JATCU</name>
<evidence type="ECO:0000313" key="1">
    <source>
        <dbReference type="EMBL" id="KDP20581.1"/>
    </source>
</evidence>
<dbReference type="Proteomes" id="UP000027138">
    <property type="component" value="Unassembled WGS sequence"/>
</dbReference>
<evidence type="ECO:0000313" key="2">
    <source>
        <dbReference type="Proteomes" id="UP000027138"/>
    </source>
</evidence>
<protein>
    <submittedName>
        <fullName evidence="1">Uncharacterized protein</fullName>
    </submittedName>
</protein>
<sequence length="287" mass="32327">MNGDTELYLYPNYEKVPFFCKTCHQIGHQESSCRKLITDVQSSEPRSEAAKHKAANQSTQLPGTEKHWVPKVTKNNVQTEKSTLDTIIQNNTEQKSNVDTVAQHANEKTVQSNLDTVIQENHLTTTLEIIEAKIQNTSIEVVPTEENMVHDDQLPPLSNNEGENPLKVLDNPLSSWSPQAILVPSEPAYTENNCNDGHIEDISTSLTKLNQEEQELLKAMPAQINLDREEEEFSKDDNTTTEDTNTLVRLATSDTEFDGKMHHRRKQQSSRICTRSMAQASTLILTS</sequence>
<organism evidence="1 2">
    <name type="scientific">Jatropha curcas</name>
    <name type="common">Barbados nut</name>
    <dbReference type="NCBI Taxonomy" id="180498"/>
    <lineage>
        <taxon>Eukaryota</taxon>
        <taxon>Viridiplantae</taxon>
        <taxon>Streptophyta</taxon>
        <taxon>Embryophyta</taxon>
        <taxon>Tracheophyta</taxon>
        <taxon>Spermatophyta</taxon>
        <taxon>Magnoliopsida</taxon>
        <taxon>eudicotyledons</taxon>
        <taxon>Gunneridae</taxon>
        <taxon>Pentapetalae</taxon>
        <taxon>rosids</taxon>
        <taxon>fabids</taxon>
        <taxon>Malpighiales</taxon>
        <taxon>Euphorbiaceae</taxon>
        <taxon>Crotonoideae</taxon>
        <taxon>Jatropheae</taxon>
        <taxon>Jatropha</taxon>
    </lineage>
</organism>
<proteinExistence type="predicted"/>
<gene>
    <name evidence="1" type="ORF">JCGZ_04228</name>
</gene>
<reference evidence="1 2" key="1">
    <citation type="journal article" date="2014" name="PLoS ONE">
        <title>Global Analysis of Gene Expression Profiles in Physic Nut (Jatropha curcas L.) Seedlings Exposed to Salt Stress.</title>
        <authorList>
            <person name="Zhang L."/>
            <person name="Zhang C."/>
            <person name="Wu P."/>
            <person name="Chen Y."/>
            <person name="Li M."/>
            <person name="Jiang H."/>
            <person name="Wu G."/>
        </authorList>
    </citation>
    <scope>NUCLEOTIDE SEQUENCE [LARGE SCALE GENOMIC DNA]</scope>
    <source>
        <strain evidence="2">cv. GZQX0401</strain>
        <tissue evidence="1">Young leaves</tissue>
    </source>
</reference>